<dbReference type="Proteomes" id="UP000215931">
    <property type="component" value="Unassembled WGS sequence"/>
</dbReference>
<gene>
    <name evidence="1" type="ORF">CIT31_02625</name>
</gene>
<accession>A0A271KLH1</accession>
<evidence type="ECO:0000313" key="1">
    <source>
        <dbReference type="EMBL" id="PAP96643.1"/>
    </source>
</evidence>
<keyword evidence="2" id="KW-1185">Reference proteome</keyword>
<sequence length="98" mass="10482">MKFVEGRMEAACGEKMDPDLATRLSAVFTSTAVSDTDLFNFIAYGHGCHALAEAFRERGDISNAGFFHAMGQDLLSKAANALADLMAIGIQQAGMARH</sequence>
<name>A0A271KLH1_9HYPH</name>
<proteinExistence type="predicted"/>
<dbReference type="AlphaFoldDB" id="A0A271KLH1"/>
<protein>
    <submittedName>
        <fullName evidence="1">Uncharacterized protein</fullName>
    </submittedName>
</protein>
<reference evidence="1 2" key="1">
    <citation type="submission" date="2017-08" db="EMBL/GenBank/DDBJ databases">
        <title>Mesorhizobium wenxinae sp. nov., a novel rhizobial species isolated from root nodules of chickpea (Cicer arietinum L.).</title>
        <authorList>
            <person name="Zhang J."/>
        </authorList>
    </citation>
    <scope>NUCLEOTIDE SEQUENCE [LARGE SCALE GENOMIC DNA]</scope>
    <source>
        <strain evidence="2">WYCCWR 10019</strain>
    </source>
</reference>
<organism evidence="1 2">
    <name type="scientific">Mesorhizobium wenxiniae</name>
    <dbReference type="NCBI Taxonomy" id="2014805"/>
    <lineage>
        <taxon>Bacteria</taxon>
        <taxon>Pseudomonadati</taxon>
        <taxon>Pseudomonadota</taxon>
        <taxon>Alphaproteobacteria</taxon>
        <taxon>Hyphomicrobiales</taxon>
        <taxon>Phyllobacteriaceae</taxon>
        <taxon>Mesorhizobium</taxon>
    </lineage>
</organism>
<evidence type="ECO:0000313" key="2">
    <source>
        <dbReference type="Proteomes" id="UP000215931"/>
    </source>
</evidence>
<dbReference type="EMBL" id="NPKH01000011">
    <property type="protein sequence ID" value="PAP96643.1"/>
    <property type="molecule type" value="Genomic_DNA"/>
</dbReference>
<comment type="caution">
    <text evidence="1">The sequence shown here is derived from an EMBL/GenBank/DDBJ whole genome shotgun (WGS) entry which is preliminary data.</text>
</comment>